<sequence>LGSSDSQKGCAFFKNSKKSFSAVFPGLLPGQRQPKRLRIFQKF</sequence>
<reference evidence="1 2" key="1">
    <citation type="submission" date="2015-01" db="EMBL/GenBank/DDBJ databases">
        <title>Evolution of Trichinella species and genotypes.</title>
        <authorList>
            <person name="Korhonen P.K."/>
            <person name="Edoardo P."/>
            <person name="Giuseppe L.R."/>
            <person name="Gasser R.B."/>
        </authorList>
    </citation>
    <scope>NUCLEOTIDE SEQUENCE [LARGE SCALE GENOMIC DNA]</scope>
    <source>
        <strain evidence="1">ISS1029</strain>
    </source>
</reference>
<dbReference type="Proteomes" id="UP000055024">
    <property type="component" value="Unassembled WGS sequence"/>
</dbReference>
<keyword evidence="2" id="KW-1185">Reference proteome</keyword>
<name>A0A0V1GB83_9BILA</name>
<feature type="non-terminal residue" evidence="1">
    <location>
        <position position="1"/>
    </location>
</feature>
<accession>A0A0V1GB83</accession>
<comment type="caution">
    <text evidence="1">The sequence shown here is derived from an EMBL/GenBank/DDBJ whole genome shotgun (WGS) entry which is preliminary data.</text>
</comment>
<gene>
    <name evidence="1" type="ORF">T11_9515</name>
</gene>
<evidence type="ECO:0000313" key="1">
    <source>
        <dbReference type="EMBL" id="KRY95362.1"/>
    </source>
</evidence>
<organism evidence="1 2">
    <name type="scientific">Trichinella zimbabwensis</name>
    <dbReference type="NCBI Taxonomy" id="268475"/>
    <lineage>
        <taxon>Eukaryota</taxon>
        <taxon>Metazoa</taxon>
        <taxon>Ecdysozoa</taxon>
        <taxon>Nematoda</taxon>
        <taxon>Enoplea</taxon>
        <taxon>Dorylaimia</taxon>
        <taxon>Trichinellida</taxon>
        <taxon>Trichinellidae</taxon>
        <taxon>Trichinella</taxon>
    </lineage>
</organism>
<evidence type="ECO:0000313" key="2">
    <source>
        <dbReference type="Proteomes" id="UP000055024"/>
    </source>
</evidence>
<proteinExistence type="predicted"/>
<dbReference type="AlphaFoldDB" id="A0A0V1GB83"/>
<dbReference type="EMBL" id="JYDP01003880">
    <property type="protein sequence ID" value="KRY95362.1"/>
    <property type="molecule type" value="Genomic_DNA"/>
</dbReference>
<protein>
    <submittedName>
        <fullName evidence="1">Uncharacterized protein</fullName>
    </submittedName>
</protein>